<keyword evidence="2" id="KW-1185">Reference proteome</keyword>
<dbReference type="Proteomes" id="UP000018901">
    <property type="component" value="Chromosome"/>
</dbReference>
<accession>W0ES05</accession>
<dbReference type="EMBL" id="CP007034">
    <property type="protein sequence ID" value="AHF13547.1"/>
    <property type="molecule type" value="Genomic_DNA"/>
</dbReference>
<dbReference type="AlphaFoldDB" id="W0ES05"/>
<dbReference type="PROSITE" id="PS51257">
    <property type="entry name" value="PROKAR_LIPOPROTEIN"/>
    <property type="match status" value="1"/>
</dbReference>
<evidence type="ECO:0000313" key="1">
    <source>
        <dbReference type="EMBL" id="AHF13547.1"/>
    </source>
</evidence>
<protein>
    <submittedName>
        <fullName evidence="1">Uncharacterized protein</fullName>
    </submittedName>
</protein>
<reference evidence="1 2" key="1">
    <citation type="submission" date="2013-12" db="EMBL/GenBank/DDBJ databases">
        <authorList>
            <consortium name="DOE Joint Genome Institute"/>
            <person name="Eisen J."/>
            <person name="Huntemann M."/>
            <person name="Han J."/>
            <person name="Chen A."/>
            <person name="Kyrpides N."/>
            <person name="Mavromatis K."/>
            <person name="Markowitz V."/>
            <person name="Palaniappan K."/>
            <person name="Ivanova N."/>
            <person name="Schaumberg A."/>
            <person name="Pati A."/>
            <person name="Liolios K."/>
            <person name="Nordberg H.P."/>
            <person name="Cantor M.N."/>
            <person name="Hua S.X."/>
            <person name="Woyke T."/>
        </authorList>
    </citation>
    <scope>NUCLEOTIDE SEQUENCE [LARGE SCALE GENOMIC DNA]</scope>
    <source>
        <strain evidence="2">DSM 18177</strain>
    </source>
</reference>
<organism evidence="1 2">
    <name type="scientific">Barnesiella viscericola DSM 18177</name>
    <dbReference type="NCBI Taxonomy" id="880074"/>
    <lineage>
        <taxon>Bacteria</taxon>
        <taxon>Pseudomonadati</taxon>
        <taxon>Bacteroidota</taxon>
        <taxon>Bacteroidia</taxon>
        <taxon>Bacteroidales</taxon>
        <taxon>Barnesiellaceae</taxon>
        <taxon>Barnesiella</taxon>
    </lineage>
</organism>
<name>W0ES05_9BACT</name>
<dbReference type="KEGG" id="bvs:BARVI_00920"/>
<sequence length="234" mass="25878">MIMNATKYLRYIVTPLIALLLLCGCREEQEETQITEFTLRVDESVSIKLPQSNAYTLTADNPIIDYVQSGSRLDVTAIKEGKTTLTVMLDSGESRSYTFTVTANASQIGFTIISTPRVESWVGSSLKTEQTAGLQVSCEPGVDITGASADSSTRTYTFIYTETGKLLRFSAQGDFTQKGSLNNGVIATRENRNEPIQYETCTAVTIEKVNSEGKIWFTLQFADRSDIRIVTEVF</sequence>
<gene>
    <name evidence="1" type="ORF">BARVI_00920</name>
</gene>
<dbReference type="STRING" id="880074.BARVI_00920"/>
<evidence type="ECO:0000313" key="2">
    <source>
        <dbReference type="Proteomes" id="UP000018901"/>
    </source>
</evidence>
<dbReference type="HOGENOM" id="CLU_1192910_0_0_10"/>
<proteinExistence type="predicted"/>
<dbReference type="eggNOG" id="ENOG502ZHZ6">
    <property type="taxonomic scope" value="Bacteria"/>
</dbReference>